<evidence type="ECO:0000313" key="3">
    <source>
        <dbReference type="Proteomes" id="UP001164733"/>
    </source>
</evidence>
<evidence type="ECO:0000313" key="2">
    <source>
        <dbReference type="EMBL" id="WAG58824.1"/>
    </source>
</evidence>
<sequence>MTEIRDYLVIITTLLAILIGFSGFFLNFTYDMLFNDFIIGIKQTSKKDTILRISVFLGMLFYAIIIIFIIASSKPNTLISRGASSKYLTSKYSTFSLYAFVTICIIYLLIYTFVKVNFVKMLNKKKTPYLSLFLWVAITLSVICVCTSIVGSFSEMDMNNKVYRISVYRDDLFIGSIFSKQQTVMSKDDSIQMKMNDLIISDGHLQTINGNKKGIFSLVYDGKRYFVNNSNVNSTIEIVDGDIVTLDIKNINVGNLTYNHNTSSAKVTFILKLIFLFLTFYSLVFFGFGLRSILEKVNSIKIH</sequence>
<proteinExistence type="predicted"/>
<keyword evidence="1" id="KW-0472">Membrane</keyword>
<protein>
    <recommendedName>
        <fullName evidence="4">Transmembrane protein</fullName>
    </recommendedName>
</protein>
<keyword evidence="1" id="KW-1133">Transmembrane helix</keyword>
<name>A0AA47I5U9_9CLOT</name>
<organism evidence="2 3">
    <name type="scientific">Clostridium estertheticum</name>
    <dbReference type="NCBI Taxonomy" id="238834"/>
    <lineage>
        <taxon>Bacteria</taxon>
        <taxon>Bacillati</taxon>
        <taxon>Bacillota</taxon>
        <taxon>Clostridia</taxon>
        <taxon>Eubacteriales</taxon>
        <taxon>Clostridiaceae</taxon>
        <taxon>Clostridium</taxon>
    </lineage>
</organism>
<gene>
    <name evidence="2" type="ORF">LL038_14295</name>
</gene>
<feature type="transmembrane region" description="Helical" evidence="1">
    <location>
        <begin position="133"/>
        <end position="154"/>
    </location>
</feature>
<dbReference type="Proteomes" id="UP001164733">
    <property type="component" value="Chromosome"/>
</dbReference>
<dbReference type="EMBL" id="CP086239">
    <property type="protein sequence ID" value="WAG58824.1"/>
    <property type="molecule type" value="Genomic_DNA"/>
</dbReference>
<evidence type="ECO:0000256" key="1">
    <source>
        <dbReference type="SAM" id="Phobius"/>
    </source>
</evidence>
<accession>A0AA47I5U9</accession>
<dbReference type="AlphaFoldDB" id="A0AA47I5U9"/>
<dbReference type="RefSeq" id="WP_216122069.1">
    <property type="nucleotide sequence ID" value="NZ_CP086239.1"/>
</dbReference>
<feature type="transmembrane region" description="Helical" evidence="1">
    <location>
        <begin position="92"/>
        <end position="113"/>
    </location>
</feature>
<reference evidence="2" key="1">
    <citation type="submission" date="2021-11" db="EMBL/GenBank/DDBJ databases">
        <title>Clostridia strains as spoilage organisms.</title>
        <authorList>
            <person name="Wambui J."/>
            <person name="Stevens M.J.A."/>
            <person name="Stephan R."/>
        </authorList>
    </citation>
    <scope>NUCLEOTIDE SEQUENCE</scope>
    <source>
        <strain evidence="2">CF009</strain>
    </source>
</reference>
<evidence type="ECO:0008006" key="4">
    <source>
        <dbReference type="Google" id="ProtNLM"/>
    </source>
</evidence>
<feature type="transmembrane region" description="Helical" evidence="1">
    <location>
        <begin position="269"/>
        <end position="290"/>
    </location>
</feature>
<keyword evidence="1" id="KW-0812">Transmembrane</keyword>
<feature type="transmembrane region" description="Helical" evidence="1">
    <location>
        <begin position="7"/>
        <end position="30"/>
    </location>
</feature>
<feature type="transmembrane region" description="Helical" evidence="1">
    <location>
        <begin position="50"/>
        <end position="71"/>
    </location>
</feature>